<dbReference type="PANTHER" id="PTHR23119">
    <property type="entry name" value="DISCS LARGE"/>
    <property type="match status" value="1"/>
</dbReference>
<feature type="region of interest" description="Disordered" evidence="3">
    <location>
        <begin position="1"/>
        <end position="27"/>
    </location>
</feature>
<proteinExistence type="predicted"/>
<dbReference type="InterPro" id="IPR032675">
    <property type="entry name" value="LRR_dom_sf"/>
</dbReference>
<keyword evidence="1" id="KW-0433">Leucine-rich repeat</keyword>
<dbReference type="SMART" id="SM00369">
    <property type="entry name" value="LRR_TYP"/>
    <property type="match status" value="4"/>
</dbReference>
<dbReference type="GO" id="GO:0014069">
    <property type="term" value="C:postsynaptic density"/>
    <property type="evidence" value="ECO:0007669"/>
    <property type="project" value="TreeGrafter"/>
</dbReference>
<protein>
    <submittedName>
        <fullName evidence="4">Uncharacterized protein</fullName>
    </submittedName>
</protein>
<dbReference type="GO" id="GO:0098609">
    <property type="term" value="P:cell-cell adhesion"/>
    <property type="evidence" value="ECO:0007669"/>
    <property type="project" value="TreeGrafter"/>
</dbReference>
<sequence length="339" mass="38641">MNSSSSGDNGIRLNGVPTSEMNSSIRQESRGVVGEECNIQKTLAVDLKDVGLWPIKINDDTSPLLFMVEHVEKKKNMATPYIARQDWGRVRDITMCWKCFDCFRAHVEDVQLLDYQHCMLNDVPVEVFTYERTLEELYLQSNRIRDLPRPLFHCHGLKTLSLSDNDILNLPPAIASLINLRRLDLSKNDLDVQNMWAQCSDGVSNIGGPYIRVAARIQHESPTAMCVLLPALTMHILIMLVALCGIPDNIKCCKQLFWIDVSVNPLEKLPEGFTQLINLEELYLNDTYLDFLPANFGRLTKLKILELRENNLNTLPKSIARLSHLERLDIGQNEFSDLF</sequence>
<dbReference type="Gene3D" id="3.80.10.10">
    <property type="entry name" value="Ribonuclease Inhibitor"/>
    <property type="match status" value="2"/>
</dbReference>
<evidence type="ECO:0000256" key="3">
    <source>
        <dbReference type="SAM" id="MobiDB-lite"/>
    </source>
</evidence>
<name>A0A7R9E3T9_9NEOP</name>
<accession>A0A7R9E3T9</accession>
<dbReference type="GO" id="GO:0016323">
    <property type="term" value="C:basolateral plasma membrane"/>
    <property type="evidence" value="ECO:0007669"/>
    <property type="project" value="TreeGrafter"/>
</dbReference>
<dbReference type="GO" id="GO:0098887">
    <property type="term" value="P:neurotransmitter receptor transport, endosome to postsynaptic membrane"/>
    <property type="evidence" value="ECO:0007669"/>
    <property type="project" value="TreeGrafter"/>
</dbReference>
<gene>
    <name evidence="4" type="ORF">TMSB3V08_LOCUS3712</name>
</gene>
<feature type="compositionally biased region" description="Polar residues" evidence="3">
    <location>
        <begin position="16"/>
        <end position="26"/>
    </location>
</feature>
<dbReference type="SUPFAM" id="SSF52058">
    <property type="entry name" value="L domain-like"/>
    <property type="match status" value="1"/>
</dbReference>
<dbReference type="GO" id="GO:0005912">
    <property type="term" value="C:adherens junction"/>
    <property type="evidence" value="ECO:0007669"/>
    <property type="project" value="TreeGrafter"/>
</dbReference>
<dbReference type="PROSITE" id="PS51450">
    <property type="entry name" value="LRR"/>
    <property type="match status" value="2"/>
</dbReference>
<dbReference type="GO" id="GO:0043113">
    <property type="term" value="P:receptor clustering"/>
    <property type="evidence" value="ECO:0007669"/>
    <property type="project" value="TreeGrafter"/>
</dbReference>
<dbReference type="InterPro" id="IPR050614">
    <property type="entry name" value="Synaptic_Scaffolding_LAP-MAGUK"/>
</dbReference>
<dbReference type="InterPro" id="IPR003591">
    <property type="entry name" value="Leu-rich_rpt_typical-subtyp"/>
</dbReference>
<keyword evidence="2" id="KW-0677">Repeat</keyword>
<dbReference type="GO" id="GO:0045197">
    <property type="term" value="P:establishment or maintenance of epithelial cell apical/basal polarity"/>
    <property type="evidence" value="ECO:0007669"/>
    <property type="project" value="TreeGrafter"/>
</dbReference>
<dbReference type="InterPro" id="IPR001611">
    <property type="entry name" value="Leu-rich_rpt"/>
</dbReference>
<dbReference type="PANTHER" id="PTHR23119:SF50">
    <property type="entry name" value="PDZ DOMAIN-CONTAINING PROTEIN"/>
    <property type="match status" value="1"/>
</dbReference>
<dbReference type="GO" id="GO:0098968">
    <property type="term" value="P:neurotransmitter receptor transport postsynaptic membrane to endosome"/>
    <property type="evidence" value="ECO:0007669"/>
    <property type="project" value="TreeGrafter"/>
</dbReference>
<evidence type="ECO:0000313" key="4">
    <source>
        <dbReference type="EMBL" id="CAD7426841.1"/>
    </source>
</evidence>
<evidence type="ECO:0000256" key="1">
    <source>
        <dbReference type="ARBA" id="ARBA00022614"/>
    </source>
</evidence>
<dbReference type="Pfam" id="PF13855">
    <property type="entry name" value="LRR_8"/>
    <property type="match status" value="2"/>
</dbReference>
<dbReference type="EMBL" id="OB793289">
    <property type="protein sequence ID" value="CAD7426841.1"/>
    <property type="molecule type" value="Genomic_DNA"/>
</dbReference>
<reference evidence="4" key="1">
    <citation type="submission" date="2020-11" db="EMBL/GenBank/DDBJ databases">
        <authorList>
            <person name="Tran Van P."/>
        </authorList>
    </citation>
    <scope>NUCLEOTIDE SEQUENCE</scope>
</reference>
<dbReference type="GO" id="GO:0045211">
    <property type="term" value="C:postsynaptic membrane"/>
    <property type="evidence" value="ECO:0007669"/>
    <property type="project" value="TreeGrafter"/>
</dbReference>
<organism evidence="4">
    <name type="scientific">Timema monikensis</name>
    <dbReference type="NCBI Taxonomy" id="170555"/>
    <lineage>
        <taxon>Eukaryota</taxon>
        <taxon>Metazoa</taxon>
        <taxon>Ecdysozoa</taxon>
        <taxon>Arthropoda</taxon>
        <taxon>Hexapoda</taxon>
        <taxon>Insecta</taxon>
        <taxon>Pterygota</taxon>
        <taxon>Neoptera</taxon>
        <taxon>Polyneoptera</taxon>
        <taxon>Phasmatodea</taxon>
        <taxon>Timematodea</taxon>
        <taxon>Timematoidea</taxon>
        <taxon>Timematidae</taxon>
        <taxon>Timema</taxon>
    </lineage>
</organism>
<dbReference type="GO" id="GO:0019901">
    <property type="term" value="F:protein kinase binding"/>
    <property type="evidence" value="ECO:0007669"/>
    <property type="project" value="TreeGrafter"/>
</dbReference>
<evidence type="ECO:0000256" key="2">
    <source>
        <dbReference type="ARBA" id="ARBA00022737"/>
    </source>
</evidence>
<dbReference type="AlphaFoldDB" id="A0A7R9E3T9"/>